<comment type="function">
    <text evidence="1 6">Removes the N-terminal methionine from nascent proteins. The N-terminal methionine is often cleaved when the second residue in the primary sequence is small and uncharged (Met-Ala-, Cys, Gly, Pro, Ser, Thr, or Val). Requires deformylation of the N(alpha)-formylated initiator methionine before it can be hydrolyzed.</text>
</comment>
<reference evidence="7 8" key="1">
    <citation type="submission" date="2014-07" db="EMBL/GenBank/DDBJ databases">
        <title>Genome Sequencing of Dermacoccus nishinomiyaensis.</title>
        <authorList>
            <person name="Hong K.W."/>
            <person name="Chan K.G."/>
        </authorList>
    </citation>
    <scope>NUCLEOTIDE SEQUENCE [LARGE SCALE GENOMIC DNA]</scope>
    <source>
        <strain evidence="7 8">M25</strain>
    </source>
</reference>
<dbReference type="GO" id="GO:0005829">
    <property type="term" value="C:cytosol"/>
    <property type="evidence" value="ECO:0007669"/>
    <property type="project" value="TreeGrafter"/>
</dbReference>
<evidence type="ECO:0000256" key="3">
    <source>
        <dbReference type="ARBA" id="ARBA00022670"/>
    </source>
</evidence>
<organism evidence="7 8">
    <name type="scientific">Dermacoccus nishinomiyaensis</name>
    <dbReference type="NCBI Taxonomy" id="1274"/>
    <lineage>
        <taxon>Bacteria</taxon>
        <taxon>Bacillati</taxon>
        <taxon>Actinomycetota</taxon>
        <taxon>Actinomycetes</taxon>
        <taxon>Micrococcales</taxon>
        <taxon>Dermacoccaceae</taxon>
        <taxon>Dermacoccus</taxon>
    </lineage>
</organism>
<evidence type="ECO:0000256" key="2">
    <source>
        <dbReference type="ARBA" id="ARBA00022438"/>
    </source>
</evidence>
<dbReference type="InterPro" id="IPR036005">
    <property type="entry name" value="Creatinase/aminopeptidase-like"/>
</dbReference>
<feature type="binding site" evidence="6">
    <location>
        <position position="218"/>
    </location>
    <ligand>
        <name>a divalent metal cation</name>
        <dbReference type="ChEBI" id="CHEBI:60240"/>
        <label>2</label>
        <note>catalytic</note>
    </ligand>
</feature>
<dbReference type="PANTHER" id="PTHR43330:SF27">
    <property type="entry name" value="METHIONINE AMINOPEPTIDASE"/>
    <property type="match status" value="1"/>
</dbReference>
<dbReference type="Pfam" id="PF00557">
    <property type="entry name" value="Peptidase_M24"/>
    <property type="match status" value="1"/>
</dbReference>
<dbReference type="eggNOG" id="COG0024">
    <property type="taxonomic scope" value="Bacteria"/>
</dbReference>
<evidence type="ECO:0000256" key="5">
    <source>
        <dbReference type="ARBA" id="ARBA00022801"/>
    </source>
</evidence>
<gene>
    <name evidence="6" type="primary">map</name>
    <name evidence="7" type="ORF">HX89_03885</name>
</gene>
<feature type="binding site" evidence="6">
    <location>
        <position position="251"/>
    </location>
    <ligand>
        <name>a divalent metal cation</name>
        <dbReference type="ChEBI" id="CHEBI:60240"/>
        <label>2</label>
        <note>catalytic</note>
    </ligand>
</feature>
<comment type="catalytic activity">
    <reaction evidence="6">
        <text>Release of N-terminal amino acids, preferentially methionine, from peptides and arylamides.</text>
        <dbReference type="EC" id="3.4.11.18"/>
    </reaction>
</comment>
<comment type="subunit">
    <text evidence="6">Monomer.</text>
</comment>
<evidence type="ECO:0000313" key="7">
    <source>
        <dbReference type="EMBL" id="AIF40238.1"/>
    </source>
</evidence>
<keyword evidence="2 6" id="KW-0031">Aminopeptidase</keyword>
<evidence type="ECO:0000256" key="6">
    <source>
        <dbReference type="HAMAP-Rule" id="MF_01974"/>
    </source>
</evidence>
<keyword evidence="4 6" id="KW-0479">Metal-binding</keyword>
<evidence type="ECO:0000256" key="1">
    <source>
        <dbReference type="ARBA" id="ARBA00002521"/>
    </source>
</evidence>
<evidence type="ECO:0000256" key="4">
    <source>
        <dbReference type="ARBA" id="ARBA00022723"/>
    </source>
</evidence>
<feature type="binding site" evidence="6">
    <location>
        <position position="225"/>
    </location>
    <ligand>
        <name>substrate</name>
    </ligand>
</feature>
<dbReference type="EC" id="3.4.11.18" evidence="6"/>
<protein>
    <recommendedName>
        <fullName evidence="6">Methionine aminopeptidase</fullName>
        <shortName evidence="6">MAP</shortName>
        <shortName evidence="6">MetAP</shortName>
        <ecNumber evidence="6">3.4.11.18</ecNumber>
    </recommendedName>
    <alternativeName>
        <fullName evidence="6">Peptidase M</fullName>
    </alternativeName>
</protein>
<feature type="binding site" evidence="6">
    <location>
        <position position="282"/>
    </location>
    <ligand>
        <name>a divalent metal cation</name>
        <dbReference type="ChEBI" id="CHEBI:60240"/>
        <label>2</label>
        <note>catalytic</note>
    </ligand>
</feature>
<keyword evidence="3 6" id="KW-0645">Protease</keyword>
<dbReference type="STRING" id="1274.HX89_03885"/>
<dbReference type="InterPro" id="IPR002467">
    <property type="entry name" value="Pept_M24A_MAP1"/>
</dbReference>
<feature type="binding site" evidence="6">
    <location>
        <position position="282"/>
    </location>
    <ligand>
        <name>a divalent metal cation</name>
        <dbReference type="ChEBI" id="CHEBI:60240"/>
        <label>1</label>
    </ligand>
</feature>
<dbReference type="SUPFAM" id="SSF55920">
    <property type="entry name" value="Creatinase/aminopeptidase"/>
    <property type="match status" value="1"/>
</dbReference>
<dbReference type="GO" id="GO:0046872">
    <property type="term" value="F:metal ion binding"/>
    <property type="evidence" value="ECO:0007669"/>
    <property type="project" value="UniProtKB-UniRule"/>
</dbReference>
<dbReference type="HAMAP" id="MF_01974">
    <property type="entry name" value="MetAP_1"/>
    <property type="match status" value="1"/>
</dbReference>
<dbReference type="InterPro" id="IPR000994">
    <property type="entry name" value="Pept_M24"/>
</dbReference>
<keyword evidence="8" id="KW-1185">Reference proteome</keyword>
<dbReference type="Proteomes" id="UP000027986">
    <property type="component" value="Chromosome"/>
</dbReference>
<feature type="binding site" evidence="6">
    <location>
        <position position="82"/>
    </location>
    <ligand>
        <name>substrate</name>
    </ligand>
</feature>
<proteinExistence type="inferred from homology"/>
<dbReference type="KEGG" id="dni:HX89_03885"/>
<dbReference type="GO" id="GO:0004239">
    <property type="term" value="F:initiator methionyl aminopeptidase activity"/>
    <property type="evidence" value="ECO:0007669"/>
    <property type="project" value="UniProtKB-UniRule"/>
</dbReference>
<dbReference type="GO" id="GO:0070006">
    <property type="term" value="F:metalloaminopeptidase activity"/>
    <property type="evidence" value="ECO:0007669"/>
    <property type="project" value="UniProtKB-UniRule"/>
</dbReference>
<dbReference type="OrthoDB" id="9802055at2"/>
<dbReference type="GO" id="GO:0006508">
    <property type="term" value="P:proteolysis"/>
    <property type="evidence" value="ECO:0007669"/>
    <property type="project" value="UniProtKB-KW"/>
</dbReference>
<dbReference type="PRINTS" id="PR00599">
    <property type="entry name" value="MAPEPTIDASE"/>
</dbReference>
<feature type="binding site" evidence="6">
    <location>
        <position position="99"/>
    </location>
    <ligand>
        <name>a divalent metal cation</name>
        <dbReference type="ChEBI" id="CHEBI:60240"/>
        <label>1</label>
    </ligand>
</feature>
<comment type="cofactor">
    <cofactor evidence="6">
        <name>Co(2+)</name>
        <dbReference type="ChEBI" id="CHEBI:48828"/>
    </cofactor>
    <cofactor evidence="6">
        <name>Zn(2+)</name>
        <dbReference type="ChEBI" id="CHEBI:29105"/>
    </cofactor>
    <cofactor evidence="6">
        <name>Mn(2+)</name>
        <dbReference type="ChEBI" id="CHEBI:29035"/>
    </cofactor>
    <cofactor evidence="6">
        <name>Fe(2+)</name>
        <dbReference type="ChEBI" id="CHEBI:29033"/>
    </cofactor>
    <text evidence="6">Binds 2 divalent metal cations per subunit. Has a high-affinity and a low affinity metal-binding site. The true nature of the physiological cofactor is under debate. The enzyme is active with cobalt, zinc, manganese or divalent iron ions. Most likely, methionine aminopeptidases function as mononuclear Fe(2+)-metalloproteases under physiological conditions, and the catalytically relevant metal-binding site has been assigned to the histidine-containing high-affinity site.</text>
</comment>
<feature type="binding site" evidence="6">
    <location>
        <position position="110"/>
    </location>
    <ligand>
        <name>a divalent metal cation</name>
        <dbReference type="ChEBI" id="CHEBI:60240"/>
        <label>2</label>
        <note>catalytic</note>
    </ligand>
</feature>
<feature type="binding site" evidence="6">
    <location>
        <position position="110"/>
    </location>
    <ligand>
        <name>a divalent metal cation</name>
        <dbReference type="ChEBI" id="CHEBI:60240"/>
        <label>1</label>
    </ligand>
</feature>
<accession>A0A075JJP0</accession>
<dbReference type="HOGENOM" id="CLU_015857_0_1_11"/>
<dbReference type="AlphaFoldDB" id="A0A075JJP0"/>
<keyword evidence="5 6" id="KW-0378">Hydrolase</keyword>
<dbReference type="PANTHER" id="PTHR43330">
    <property type="entry name" value="METHIONINE AMINOPEPTIDASE"/>
    <property type="match status" value="1"/>
</dbReference>
<name>A0A075JJP0_9MICO</name>
<dbReference type="RefSeq" id="WP_038567122.1">
    <property type="nucleotide sequence ID" value="NZ_CAKZHM010000027.1"/>
</dbReference>
<sequence>MFGRTRLDLKSSDDIRAMRRAGLVTGSALRASALGTRAGMTTKDVDAIAHAHMLERGATPSFLGYNGFPATLCISVNDEVVHGIPGERVLQDGDVVSLDCGAIVDGWHGDSALTFVVGAARDDASSAQRVAARHAGDEPAIRREGVVAWAQGDPRRALVLATEASMWAGIEALQVGERLNDVGEGVQDLLEEFNAPERLAGLPPEMPSFEIVDGYTGHGVGRELHQDPTVYNEYVNERLPKVKPGLVVAVEPMVTLGTYETHELDDGWTVKTDDGSLAAHFEHTVAVTEKGLWVLTAQDGGRSRLEPLGLYGGLDD</sequence>
<dbReference type="GeneID" id="41840353"/>
<evidence type="ECO:0000313" key="8">
    <source>
        <dbReference type="Proteomes" id="UP000027986"/>
    </source>
</evidence>
<dbReference type="CDD" id="cd01086">
    <property type="entry name" value="MetAP1"/>
    <property type="match status" value="1"/>
</dbReference>
<comment type="similarity">
    <text evidence="6">Belongs to the peptidase M24A family. Methionine aminopeptidase type 1 subfamily.</text>
</comment>
<dbReference type="EMBL" id="CP008889">
    <property type="protein sequence ID" value="AIF40238.1"/>
    <property type="molecule type" value="Genomic_DNA"/>
</dbReference>
<dbReference type="Gene3D" id="3.90.230.10">
    <property type="entry name" value="Creatinase/methionine aminopeptidase superfamily"/>
    <property type="match status" value="1"/>
</dbReference>
<dbReference type="InterPro" id="IPR001714">
    <property type="entry name" value="Pept_M24_MAP"/>
</dbReference>